<evidence type="ECO:0000256" key="1">
    <source>
        <dbReference type="ARBA" id="ARBA00022553"/>
    </source>
</evidence>
<dbReference type="EMBL" id="LBWA01000004">
    <property type="protein sequence ID" value="KKQ98298.1"/>
    <property type="molecule type" value="Genomic_DNA"/>
</dbReference>
<dbReference type="InterPro" id="IPR011006">
    <property type="entry name" value="CheY-like_superfamily"/>
</dbReference>
<evidence type="ECO:0000259" key="7">
    <source>
        <dbReference type="PROSITE" id="PS50110"/>
    </source>
</evidence>
<gene>
    <name evidence="8" type="ORF">UT23_C0004G0139</name>
</gene>
<name>A0A0G0M278_9BACT</name>
<feature type="domain" description="Response regulatory" evidence="7">
    <location>
        <begin position="3"/>
        <end position="119"/>
    </location>
</feature>
<dbReference type="FunFam" id="3.40.50.2300:FF:000001">
    <property type="entry name" value="DNA-binding response regulator PhoB"/>
    <property type="match status" value="1"/>
</dbReference>
<evidence type="ECO:0000313" key="9">
    <source>
        <dbReference type="Proteomes" id="UP000034325"/>
    </source>
</evidence>
<evidence type="ECO:0000256" key="2">
    <source>
        <dbReference type="ARBA" id="ARBA00023012"/>
    </source>
</evidence>
<comment type="caution">
    <text evidence="8">The sequence shown here is derived from an EMBL/GenBank/DDBJ whole genome shotgun (WGS) entry which is preliminary data.</text>
</comment>
<reference evidence="8 9" key="1">
    <citation type="journal article" date="2015" name="Nature">
        <title>rRNA introns, odd ribosomes, and small enigmatic genomes across a large radiation of phyla.</title>
        <authorList>
            <person name="Brown C.T."/>
            <person name="Hug L.A."/>
            <person name="Thomas B.C."/>
            <person name="Sharon I."/>
            <person name="Castelle C.J."/>
            <person name="Singh A."/>
            <person name="Wilkins M.J."/>
            <person name="Williams K.H."/>
            <person name="Banfield J.F."/>
        </authorList>
    </citation>
    <scope>NUCLEOTIDE SEQUENCE [LARGE SCALE GENOMIC DNA]</scope>
</reference>
<accession>A0A0G0M278</accession>
<dbReference type="PROSITE" id="PS50110">
    <property type="entry name" value="RESPONSE_REGULATORY"/>
    <property type="match status" value="1"/>
</dbReference>
<proteinExistence type="predicted"/>
<dbReference type="InterPro" id="IPR001789">
    <property type="entry name" value="Sig_transdc_resp-reg_receiver"/>
</dbReference>
<keyword evidence="4" id="KW-0238">DNA-binding</keyword>
<keyword evidence="1 6" id="KW-0597">Phosphoprotein</keyword>
<evidence type="ECO:0000256" key="3">
    <source>
        <dbReference type="ARBA" id="ARBA00023015"/>
    </source>
</evidence>
<protein>
    <submittedName>
        <fullName evidence="8">Diguanylate cyclase (GGDEF) domain-containing protein</fullName>
    </submittedName>
</protein>
<evidence type="ECO:0000313" key="8">
    <source>
        <dbReference type="EMBL" id="KKQ98298.1"/>
    </source>
</evidence>
<dbReference type="SUPFAM" id="SSF52172">
    <property type="entry name" value="CheY-like"/>
    <property type="match status" value="1"/>
</dbReference>
<evidence type="ECO:0000256" key="5">
    <source>
        <dbReference type="ARBA" id="ARBA00023163"/>
    </source>
</evidence>
<dbReference type="PANTHER" id="PTHR44591">
    <property type="entry name" value="STRESS RESPONSE REGULATOR PROTEIN 1"/>
    <property type="match status" value="1"/>
</dbReference>
<dbReference type="InterPro" id="IPR050595">
    <property type="entry name" value="Bact_response_regulator"/>
</dbReference>
<dbReference type="Gene3D" id="3.40.50.2300">
    <property type="match status" value="1"/>
</dbReference>
<organism evidence="8 9">
    <name type="scientific">Candidatus Woesebacteria bacterium GW2011_GWA1_39_12</name>
    <dbReference type="NCBI Taxonomy" id="1618549"/>
    <lineage>
        <taxon>Bacteria</taxon>
        <taxon>Candidatus Woeseibacteriota</taxon>
    </lineage>
</organism>
<dbReference type="GO" id="GO:0000160">
    <property type="term" value="P:phosphorelay signal transduction system"/>
    <property type="evidence" value="ECO:0007669"/>
    <property type="project" value="UniProtKB-KW"/>
</dbReference>
<keyword evidence="2" id="KW-0902">Two-component regulatory system</keyword>
<keyword evidence="3" id="KW-0805">Transcription regulation</keyword>
<evidence type="ECO:0000256" key="4">
    <source>
        <dbReference type="ARBA" id="ARBA00023125"/>
    </source>
</evidence>
<dbReference type="SMART" id="SM00448">
    <property type="entry name" value="REC"/>
    <property type="match status" value="1"/>
</dbReference>
<evidence type="ECO:0000256" key="6">
    <source>
        <dbReference type="PROSITE-ProRule" id="PRU00169"/>
    </source>
</evidence>
<dbReference type="PANTHER" id="PTHR44591:SF14">
    <property type="entry name" value="PROTEIN PILG"/>
    <property type="match status" value="1"/>
</dbReference>
<dbReference type="Pfam" id="PF00072">
    <property type="entry name" value="Response_reg"/>
    <property type="match status" value="1"/>
</dbReference>
<dbReference type="GO" id="GO:0003677">
    <property type="term" value="F:DNA binding"/>
    <property type="evidence" value="ECO:0007669"/>
    <property type="project" value="UniProtKB-KW"/>
</dbReference>
<feature type="modified residue" description="4-aspartylphosphate" evidence="6">
    <location>
        <position position="52"/>
    </location>
</feature>
<sequence>MAKILIIEDDPLMQRMYNKIFTFEKYDVDVAANGSEGLSKVKSGKPTLILLDIMMPKMNGLEVLKSLKASEATKKIPVVMLTNLAGQEDAETALKLGAVRYIVKSEHEPEEVTKIVKGILKGYTREEVPTG</sequence>
<dbReference type="Proteomes" id="UP000034325">
    <property type="component" value="Unassembled WGS sequence"/>
</dbReference>
<keyword evidence="5" id="KW-0804">Transcription</keyword>
<dbReference type="AlphaFoldDB" id="A0A0G0M278"/>